<proteinExistence type="predicted"/>
<organism evidence="1 2">
    <name type="scientific">Bacillus weihaiensis</name>
    <dbReference type="NCBI Taxonomy" id="1547283"/>
    <lineage>
        <taxon>Bacteria</taxon>
        <taxon>Bacillati</taxon>
        <taxon>Bacillota</taxon>
        <taxon>Bacilli</taxon>
        <taxon>Bacillales</taxon>
        <taxon>Bacillaceae</taxon>
        <taxon>Bacillus</taxon>
    </lineage>
</organism>
<dbReference type="EMBL" id="CP016020">
    <property type="protein sequence ID" value="APH06618.1"/>
    <property type="molecule type" value="Genomic_DNA"/>
</dbReference>
<protein>
    <submittedName>
        <fullName evidence="1">Uncharacterized protein</fullName>
    </submittedName>
</protein>
<dbReference type="KEGG" id="bwh:A9C19_19010"/>
<sequence>MNKFTTALDEVIKSFEKLSLEWEKIEDTHSDVLSEKYPFNEDFREVVSSLKEWKESINSKELK</sequence>
<dbReference type="Proteomes" id="UP000181936">
    <property type="component" value="Chromosome"/>
</dbReference>
<dbReference type="OrthoDB" id="2974073at2"/>
<accession>A0A1L3MWB3</accession>
<reference evidence="1 2" key="1">
    <citation type="journal article" date="2016" name="Sci. Rep.">
        <title>Complete genome sequence and transcriptomic analysis of a novel marine strain Bacillus weihaiensis reveals the mechanism of brown algae degradation.</title>
        <authorList>
            <person name="Zhu Y."/>
            <person name="Chen P."/>
            <person name="Bao Y."/>
            <person name="Men Y."/>
            <person name="Zeng Y."/>
            <person name="Yang J."/>
            <person name="Sun J."/>
            <person name="Sun Y."/>
        </authorList>
    </citation>
    <scope>NUCLEOTIDE SEQUENCE [LARGE SCALE GENOMIC DNA]</scope>
    <source>
        <strain evidence="1 2">Alg07</strain>
    </source>
</reference>
<dbReference type="AlphaFoldDB" id="A0A1L3MWB3"/>
<name>A0A1L3MWB3_9BACI</name>
<evidence type="ECO:0000313" key="2">
    <source>
        <dbReference type="Proteomes" id="UP000181936"/>
    </source>
</evidence>
<dbReference type="RefSeq" id="WP_072581419.1">
    <property type="nucleotide sequence ID" value="NZ_CP016020.1"/>
</dbReference>
<keyword evidence="2" id="KW-1185">Reference proteome</keyword>
<gene>
    <name evidence="1" type="ORF">A9C19_19010</name>
</gene>
<evidence type="ECO:0000313" key="1">
    <source>
        <dbReference type="EMBL" id="APH06618.1"/>
    </source>
</evidence>